<evidence type="ECO:0000256" key="20">
    <source>
        <dbReference type="ARBA" id="ARBA00022842"/>
    </source>
</evidence>
<dbReference type="SMART" id="SM00185">
    <property type="entry name" value="ARM"/>
    <property type="match status" value="2"/>
</dbReference>
<comment type="catalytic activity">
    <reaction evidence="1">
        <text>Exonucleolytic cleavage of poly(A) to 5'-AMP.</text>
        <dbReference type="EC" id="3.1.13.4"/>
    </reaction>
</comment>
<comment type="similarity">
    <text evidence="29">Belongs to the SDS22 family.</text>
</comment>
<comment type="similarity">
    <text evidence="7">Belongs to the VDP/USO1/EDE1 family.</text>
</comment>
<dbReference type="FunFam" id="3.80.10.10:FF:000055">
    <property type="entry name" value="Protein phosphatase 1 regulatory subunit 7"/>
    <property type="match status" value="1"/>
</dbReference>
<evidence type="ECO:0000256" key="30">
    <source>
        <dbReference type="ARBA" id="ARBA00072755"/>
    </source>
</evidence>
<dbReference type="Gene3D" id="1.25.10.10">
    <property type="entry name" value="Leucine-rich Repeat Variant"/>
    <property type="match status" value="1"/>
</dbReference>
<dbReference type="GO" id="GO:0004535">
    <property type="term" value="F:poly(A)-specific ribonuclease activity"/>
    <property type="evidence" value="ECO:0007669"/>
    <property type="project" value="UniProtKB-EC"/>
</dbReference>
<dbReference type="InterPro" id="IPR036691">
    <property type="entry name" value="Endo/exonu/phosph_ase_sf"/>
</dbReference>
<feature type="coiled-coil region" evidence="33">
    <location>
        <begin position="1824"/>
        <end position="1888"/>
    </location>
</feature>
<keyword evidence="16" id="KW-0479">Metal-binding</keyword>
<evidence type="ECO:0000313" key="38">
    <source>
        <dbReference type="EMBL" id="KAJ6645736.1"/>
    </source>
</evidence>
<dbReference type="Pfam" id="PF18770">
    <property type="entry name" value="Arm_vescicular"/>
    <property type="match status" value="1"/>
</dbReference>
<dbReference type="GO" id="GO:0000139">
    <property type="term" value="C:Golgi membrane"/>
    <property type="evidence" value="ECO:0007669"/>
    <property type="project" value="UniProtKB-SubCell"/>
</dbReference>
<evidence type="ECO:0000256" key="14">
    <source>
        <dbReference type="ARBA" id="ARBA00022664"/>
    </source>
</evidence>
<dbReference type="InterPro" id="IPR024095">
    <property type="entry name" value="Vesicle_P115"/>
</dbReference>
<evidence type="ECO:0000256" key="15">
    <source>
        <dbReference type="ARBA" id="ARBA00022722"/>
    </source>
</evidence>
<dbReference type="Gene3D" id="3.60.10.10">
    <property type="entry name" value="Endonuclease/exonuclease/phosphatase"/>
    <property type="match status" value="1"/>
</dbReference>
<accession>A0A9Q0NA35</accession>
<dbReference type="PANTHER" id="PTHR10013">
    <property type="entry name" value="GENERAL VESICULAR TRANSPORT FACTOR P115"/>
    <property type="match status" value="1"/>
</dbReference>
<organism evidence="38 39">
    <name type="scientific">Pseudolycoriella hygida</name>
    <dbReference type="NCBI Taxonomy" id="35572"/>
    <lineage>
        <taxon>Eukaryota</taxon>
        <taxon>Metazoa</taxon>
        <taxon>Ecdysozoa</taxon>
        <taxon>Arthropoda</taxon>
        <taxon>Hexapoda</taxon>
        <taxon>Insecta</taxon>
        <taxon>Pterygota</taxon>
        <taxon>Neoptera</taxon>
        <taxon>Endopterygota</taxon>
        <taxon>Diptera</taxon>
        <taxon>Nematocera</taxon>
        <taxon>Sciaroidea</taxon>
        <taxon>Sciaridae</taxon>
        <taxon>Pseudolycoriella</taxon>
    </lineage>
</organism>
<dbReference type="EMBL" id="WJQU01000001">
    <property type="protein sequence ID" value="KAJ6645736.1"/>
    <property type="molecule type" value="Genomic_DNA"/>
</dbReference>
<evidence type="ECO:0000256" key="29">
    <source>
        <dbReference type="ARBA" id="ARBA00023460"/>
    </source>
</evidence>
<sequence length="1904" mass="216720">MPENNLNVGHSLNNGMLGEMMTLLNQMNVKLNTIDSNNECLKKSTLDQLEADQARNKSEFSGLKDTVCTLHAKIDQHFTGQKKIDDKNHSMIFEQLNELKNDRKAVVQSENAVVVPADELDNTNLEDVITIDPETEELCLNHKRISKMEYFEPLTRIERLYLRWNLIKKIEGLDTLTTLKELELYDNQIEQIENLDALVNLEWLDISFNRLSQIKNLSHLVDLKKLFLCANRITKIENLEQLTSLTTLELGDNRFRVIENLDALQNLTHLYLSKNKIKKIENLDKLVQLRCLALQANRIVKIENLEKLVNLEELYISENGIEKIENLDENKQLTTLDLAKNRLSSIENISHLTELEEFWVNGNQIAEWKCFDNLRANKKLSTIYMEHNPIAIHVQYRKKMKLTLPWLKQLDATLLRSSHVEINLKRKVDWVETNVFYRYPLENGKKAGSGFVLFKSSQNLSLNMFTRLRVISFLKQSYRSYKQNCNTISFRHKREEKKFEIHLRYVNPAFGVDKVLNFVKDENKRIDDCLDRIRKDVRKELLKKSKKIQKKSIEKPLTVSVKMIRNGELIKGLSLLELSSIAENLEVLVMEEPFHVLYNSPVISSITLPSNILASCFVYPSKIVSNYSNPRETTYVWYKGLKDEKGDINSWTEIGREPTYLVQASDVGHKLKLVCTPRNGSKTGPSRECVSTCVVEAGPGVCPFERRHLYTQTMLPDDKFRVVSYNLLADLYADSNYSRSTLFPYCPPHALEIDYRKQLFVKEIAGYNADIICLQEVDSKVFDLDLLPFLQSSNYVGAFKNKARCTEGLATFFNSNKFSLVRNYGINIAETIGTLGIFKDLWQKIQQNQALVQHISDLSQVVQVAVITSTSSNQILVIANTHLYFHPDRALVRLIQLAFSMKYVEFVYHETRKELNVDGSDISIMFCGDFNSVPQRAVFKFMTEQHVEENNIDFRSNPAETLKNVSLSQPFKFKSAYEIHPKYTNFTINFSACLDYIFYQSSNLHVIGTVPVLSDKELKSHTAIPSVVHPSDHIALVADFEWIKQNVKLKKKDFFPFFVFFLHCRAPESMTLANCGKVIIKCLQNDENNCVIGLKSVLGAAEPEEQQSGAETVERLVDRVTSSTLLDDRRDACRALKALSRKYRIEVGAQGMPALIQVLQMDKADCEIIAYALDTLCNVTSQEQFDEEADNPTVSVNVGEQFTEMFIKSQENVTLVLDFLEEFEFKVRWPAIKLLTGLLANKHKEIQEIVLVSPMAVSKLMDLLIDSREVIRNDALLLLIQLTKGNANIQKIVAFESAFDRLFDVIREEGGTDGGIVVEDCLILMLNLLRNNSSNQQFFKEGSYIQRLAPMFIMPPEIEEIGLSPQKVSNIHYMLQVVRALVSPSNSQVNVSSCQKTMRTCGLLEALCSILMGSGIPADILSETINSVGDVIRGDMTNQEYFGSIMAPSNPPRPAIVVLLMSMVNEKQPLSLRCSVLYCFECFLYRNEIGQTNLIQTLLPSSSEVSTLTAGQLLCGGLFSTDSLANWFSSVSLMHGLIENPAQKEQLLRVLLATSANSSPISLLQQCTTLLQQSNYKFQSKIGLLMLLSTWQCHCQLAVKAFLSAPGSIAFLIAQISANEHDENEFLVQGLCAFLMGICIQFNDNSVANYKRDDLCQLLVKRIGLEMYNKKLGEVSKHESYTRAAKQPQINIKHANDLMLDFEFCKLFKALEAVIVKTVTGIGKEPNLTELTLSQEASGLVGQYKDIIREQDYKLQTLQDSIKMSRDEVETLKLQLADAQQTNSQLFDQNTLLKAQLSAATAAHHQNNHTDNIRKDSISQTTQISFYESENSRLVKEVELLNEKLNEALEMTEQSLHLSEMGRLRKDQEDLMELLTDQESKINKYRARLIELGHSVTDDESDEE</sequence>
<proteinExistence type="inferred from homology"/>
<evidence type="ECO:0000256" key="3">
    <source>
        <dbReference type="ARBA" id="ARBA00004123"/>
    </source>
</evidence>
<dbReference type="InterPro" id="IPR016024">
    <property type="entry name" value="ARM-type_fold"/>
</dbReference>
<reference evidence="38" key="1">
    <citation type="submission" date="2022-07" db="EMBL/GenBank/DDBJ databases">
        <authorList>
            <person name="Trinca V."/>
            <person name="Uliana J.V.C."/>
            <person name="Torres T.T."/>
            <person name="Ward R.J."/>
            <person name="Monesi N."/>
        </authorList>
    </citation>
    <scope>NUCLEOTIDE SEQUENCE</scope>
    <source>
        <strain evidence="38">HSMRA1968</strain>
        <tissue evidence="38">Whole embryos</tissue>
    </source>
</reference>
<keyword evidence="15" id="KW-0540">Nuclease</keyword>
<dbReference type="InterPro" id="IPR025875">
    <property type="entry name" value="Leu-rich_rpt_4"/>
</dbReference>
<comment type="caution">
    <text evidence="38">The sequence shown here is derived from an EMBL/GenBank/DDBJ whole genome shotgun (WGS) entry which is preliminary data.</text>
</comment>
<evidence type="ECO:0000256" key="32">
    <source>
        <dbReference type="PROSITE-ProRule" id="PRU00259"/>
    </source>
</evidence>
<evidence type="ECO:0000256" key="10">
    <source>
        <dbReference type="ARBA" id="ARBA00018243"/>
    </source>
</evidence>
<dbReference type="SUPFAM" id="SSF48371">
    <property type="entry name" value="ARM repeat"/>
    <property type="match status" value="1"/>
</dbReference>
<dbReference type="SMART" id="SM00365">
    <property type="entry name" value="LRR_SD22"/>
    <property type="match status" value="10"/>
</dbReference>
<dbReference type="Pfam" id="PF03372">
    <property type="entry name" value="Exo_endo_phos"/>
    <property type="match status" value="1"/>
</dbReference>
<evidence type="ECO:0000259" key="37">
    <source>
        <dbReference type="Pfam" id="PF21171"/>
    </source>
</evidence>
<keyword evidence="18" id="KW-0378">Hydrolase</keyword>
<evidence type="ECO:0000256" key="12">
    <source>
        <dbReference type="ARBA" id="ARBA00022553"/>
    </source>
</evidence>
<dbReference type="Pfam" id="PF12799">
    <property type="entry name" value="LRR_4"/>
    <property type="match status" value="2"/>
</dbReference>
<keyword evidence="13" id="KW-0433">Leucine-rich repeat</keyword>
<evidence type="ECO:0000256" key="31">
    <source>
        <dbReference type="ARBA" id="ARBA00083541"/>
    </source>
</evidence>
<evidence type="ECO:0000256" key="24">
    <source>
        <dbReference type="ARBA" id="ARBA00023054"/>
    </source>
</evidence>
<dbReference type="Pfam" id="PF21171">
    <property type="entry name" value="PDE12-like_N"/>
    <property type="match status" value="1"/>
</dbReference>
<keyword evidence="39" id="KW-1185">Reference proteome</keyword>
<dbReference type="Pfam" id="PF04871">
    <property type="entry name" value="Uso1_p115_C"/>
    <property type="match status" value="1"/>
</dbReference>
<dbReference type="InterPro" id="IPR006953">
    <property type="entry name" value="Vesicle_Uso1_P115_head"/>
</dbReference>
<evidence type="ECO:0000256" key="27">
    <source>
        <dbReference type="ARBA" id="ARBA00023163"/>
    </source>
</evidence>
<gene>
    <name evidence="38" type="primary">p115</name>
    <name evidence="38" type="ORF">Bhyg_00945</name>
</gene>
<evidence type="ECO:0000256" key="11">
    <source>
        <dbReference type="ARBA" id="ARBA00022490"/>
    </source>
</evidence>
<comment type="similarity">
    <text evidence="8">Belongs to the CCR4/nocturin family.</text>
</comment>
<evidence type="ECO:0000256" key="16">
    <source>
        <dbReference type="ARBA" id="ARBA00022723"/>
    </source>
</evidence>
<evidence type="ECO:0000256" key="23">
    <source>
        <dbReference type="ARBA" id="ARBA00023034"/>
    </source>
</evidence>
<feature type="repeat" description="ARM" evidence="32">
    <location>
        <begin position="1150"/>
        <end position="1184"/>
    </location>
</feature>
<keyword evidence="12" id="KW-0597">Phosphoprotein</keyword>
<keyword evidence="25" id="KW-0496">Mitochondrion</keyword>
<keyword evidence="14" id="KW-0507">mRNA processing</keyword>
<evidence type="ECO:0000256" key="22">
    <source>
        <dbReference type="ARBA" id="ARBA00023015"/>
    </source>
</evidence>
<dbReference type="GO" id="GO:0006397">
    <property type="term" value="P:mRNA processing"/>
    <property type="evidence" value="ECO:0007669"/>
    <property type="project" value="UniProtKB-KW"/>
</dbReference>
<dbReference type="FunFam" id="3.60.10.10:FF:000018">
    <property type="entry name" value="2',5'-phosphodiesterase 12"/>
    <property type="match status" value="1"/>
</dbReference>
<protein>
    <recommendedName>
        <fullName evidence="30">2',5'-phosphodiesterase 12</fullName>
        <ecNumber evidence="9">3.1.13.4</ecNumber>
    </recommendedName>
    <alternativeName>
        <fullName evidence="10">General vesicular transport factor p115</fullName>
    </alternativeName>
    <alternativeName>
        <fullName evidence="31">Mitochondrial deadenylase</fullName>
    </alternativeName>
</protein>
<keyword evidence="28" id="KW-0539">Nucleus</keyword>
<feature type="coiled-coil region" evidence="33">
    <location>
        <begin position="1755"/>
        <end position="1789"/>
    </location>
</feature>
<evidence type="ECO:0000256" key="13">
    <source>
        <dbReference type="ARBA" id="ARBA00022614"/>
    </source>
</evidence>
<dbReference type="OrthoDB" id="198977at2759"/>
<evidence type="ECO:0000259" key="36">
    <source>
        <dbReference type="Pfam" id="PF04871"/>
    </source>
</evidence>
<evidence type="ECO:0000256" key="21">
    <source>
        <dbReference type="ARBA" id="ARBA00022946"/>
    </source>
</evidence>
<dbReference type="GO" id="GO:0005634">
    <property type="term" value="C:nucleus"/>
    <property type="evidence" value="ECO:0007669"/>
    <property type="project" value="UniProtKB-SubCell"/>
</dbReference>
<dbReference type="InterPro" id="IPR003591">
    <property type="entry name" value="Leu-rich_rpt_typical-subtyp"/>
</dbReference>
<evidence type="ECO:0000256" key="1">
    <source>
        <dbReference type="ARBA" id="ARBA00001663"/>
    </source>
</evidence>
<dbReference type="InterPro" id="IPR032675">
    <property type="entry name" value="LRR_dom_sf"/>
</dbReference>
<feature type="domain" description="Uso1/p115-like vesicle tethering protein C-terminal" evidence="36">
    <location>
        <begin position="1777"/>
        <end position="1904"/>
    </location>
</feature>
<dbReference type="GO" id="GO:0005795">
    <property type="term" value="C:Golgi stack"/>
    <property type="evidence" value="ECO:0007669"/>
    <property type="project" value="TreeGrafter"/>
</dbReference>
<dbReference type="InterPro" id="IPR041209">
    <property type="entry name" value="P115_Arm_rpt"/>
</dbReference>
<evidence type="ECO:0000256" key="9">
    <source>
        <dbReference type="ARBA" id="ARBA00012161"/>
    </source>
</evidence>
<dbReference type="GO" id="GO:0045056">
    <property type="term" value="P:transcytosis"/>
    <property type="evidence" value="ECO:0007669"/>
    <property type="project" value="TreeGrafter"/>
</dbReference>
<evidence type="ECO:0000313" key="39">
    <source>
        <dbReference type="Proteomes" id="UP001151699"/>
    </source>
</evidence>
<keyword evidence="23" id="KW-0333">Golgi apparatus</keyword>
<dbReference type="PROSITE" id="PS50176">
    <property type="entry name" value="ARM_REPEAT"/>
    <property type="match status" value="1"/>
</dbReference>
<evidence type="ECO:0000256" key="25">
    <source>
        <dbReference type="ARBA" id="ARBA00023128"/>
    </source>
</evidence>
<dbReference type="GO" id="GO:0048211">
    <property type="term" value="P:Golgi vesicle docking"/>
    <property type="evidence" value="ECO:0007669"/>
    <property type="project" value="TreeGrafter"/>
</dbReference>
<feature type="domain" description="Vesicle tethering protein Uso1/P115-like head" evidence="35">
    <location>
        <begin position="1437"/>
        <end position="1718"/>
    </location>
</feature>
<dbReference type="InterPro" id="IPR006955">
    <property type="entry name" value="Uso1_p115_C"/>
</dbReference>
<dbReference type="GO" id="GO:0005759">
    <property type="term" value="C:mitochondrial matrix"/>
    <property type="evidence" value="ECO:0007669"/>
    <property type="project" value="UniProtKB-SubCell"/>
</dbReference>
<dbReference type="Gene3D" id="3.80.10.10">
    <property type="entry name" value="Ribonuclease Inhibitor"/>
    <property type="match status" value="2"/>
</dbReference>
<keyword evidence="20" id="KW-0460">Magnesium</keyword>
<evidence type="ECO:0000256" key="28">
    <source>
        <dbReference type="ARBA" id="ARBA00023242"/>
    </source>
</evidence>
<feature type="domain" description="Endonuclease/exonuclease/phosphatase" evidence="34">
    <location>
        <begin position="724"/>
        <end position="1033"/>
    </location>
</feature>
<evidence type="ECO:0000256" key="18">
    <source>
        <dbReference type="ARBA" id="ARBA00022801"/>
    </source>
</evidence>
<keyword evidence="22" id="KW-0805">Transcription regulation</keyword>
<dbReference type="GO" id="GO:0006886">
    <property type="term" value="P:intracellular protein transport"/>
    <property type="evidence" value="ECO:0007669"/>
    <property type="project" value="InterPro"/>
</dbReference>
<dbReference type="InterPro" id="IPR005135">
    <property type="entry name" value="Endo/exonuclease/phosphatase"/>
</dbReference>
<evidence type="ECO:0000259" key="35">
    <source>
        <dbReference type="Pfam" id="PF04869"/>
    </source>
</evidence>
<keyword evidence="24 33" id="KW-0175">Coiled coil</keyword>
<comment type="subcellular location">
    <subcellularLocation>
        <location evidence="6">Cytoplasm</location>
    </subcellularLocation>
    <subcellularLocation>
        <location evidence="5">Golgi apparatus membrane</location>
        <topology evidence="5">Peripheral membrane protein</topology>
    </subcellularLocation>
    <subcellularLocation>
        <location evidence="4">Mitochondrion matrix</location>
    </subcellularLocation>
    <subcellularLocation>
        <location evidence="3">Nucleus</location>
    </subcellularLocation>
</comment>
<dbReference type="GO" id="GO:0005783">
    <property type="term" value="C:endoplasmic reticulum"/>
    <property type="evidence" value="ECO:0007669"/>
    <property type="project" value="TreeGrafter"/>
</dbReference>
<name>A0A9Q0NA35_9DIPT</name>
<evidence type="ECO:0000256" key="5">
    <source>
        <dbReference type="ARBA" id="ARBA00004395"/>
    </source>
</evidence>
<keyword evidence="21" id="KW-0809">Transit peptide</keyword>
<dbReference type="SMART" id="SM00369">
    <property type="entry name" value="LRR_TYP"/>
    <property type="match status" value="6"/>
</dbReference>
<dbReference type="InterPro" id="IPR000225">
    <property type="entry name" value="Armadillo"/>
</dbReference>
<keyword evidence="17" id="KW-0677">Repeat</keyword>
<dbReference type="PANTHER" id="PTHR10013:SF0">
    <property type="entry name" value="GENERAL VESICULAR TRANSPORT FACTOR P115"/>
    <property type="match status" value="1"/>
</dbReference>
<comment type="cofactor">
    <cofactor evidence="2">
        <name>Mg(2+)</name>
        <dbReference type="ChEBI" id="CHEBI:18420"/>
    </cofactor>
</comment>
<dbReference type="GO" id="GO:0046872">
    <property type="term" value="F:metal ion binding"/>
    <property type="evidence" value="ECO:0007669"/>
    <property type="project" value="UniProtKB-KW"/>
</dbReference>
<dbReference type="Proteomes" id="UP001151699">
    <property type="component" value="Chromosome A"/>
</dbReference>
<evidence type="ECO:0000256" key="17">
    <source>
        <dbReference type="ARBA" id="ARBA00022737"/>
    </source>
</evidence>
<keyword evidence="27" id="KW-0804">Transcription</keyword>
<dbReference type="GO" id="GO:0006888">
    <property type="term" value="P:endoplasmic reticulum to Golgi vesicle-mediated transport"/>
    <property type="evidence" value="ECO:0007669"/>
    <property type="project" value="TreeGrafter"/>
</dbReference>
<evidence type="ECO:0000259" key="34">
    <source>
        <dbReference type="Pfam" id="PF03372"/>
    </source>
</evidence>
<keyword evidence="19" id="KW-0269">Exonuclease</keyword>
<dbReference type="SUPFAM" id="SSF56219">
    <property type="entry name" value="DNase I-like"/>
    <property type="match status" value="1"/>
</dbReference>
<evidence type="ECO:0000256" key="19">
    <source>
        <dbReference type="ARBA" id="ARBA00022839"/>
    </source>
</evidence>
<evidence type="ECO:0000256" key="33">
    <source>
        <dbReference type="SAM" id="Coils"/>
    </source>
</evidence>
<evidence type="ECO:0000256" key="4">
    <source>
        <dbReference type="ARBA" id="ARBA00004305"/>
    </source>
</evidence>
<dbReference type="InterPro" id="IPR001611">
    <property type="entry name" value="Leu-rich_rpt"/>
</dbReference>
<dbReference type="FunFam" id="1.25.10.10:FF:000394">
    <property type="entry name" value="general vesicular transport factor p115"/>
    <property type="match status" value="1"/>
</dbReference>
<dbReference type="PROSITE" id="PS51450">
    <property type="entry name" value="LRR"/>
    <property type="match status" value="9"/>
</dbReference>
<keyword evidence="26" id="KW-0472">Membrane</keyword>
<evidence type="ECO:0000256" key="8">
    <source>
        <dbReference type="ARBA" id="ARBA00010774"/>
    </source>
</evidence>
<feature type="domain" description="2',5'-phosphodiesterase 12-like N-terminal" evidence="37">
    <location>
        <begin position="601"/>
        <end position="696"/>
    </location>
</feature>
<dbReference type="InterPro" id="IPR011989">
    <property type="entry name" value="ARM-like"/>
</dbReference>
<keyword evidence="11" id="KW-0963">Cytoplasm</keyword>
<evidence type="ECO:0000256" key="6">
    <source>
        <dbReference type="ARBA" id="ARBA00004496"/>
    </source>
</evidence>
<dbReference type="EC" id="3.1.13.4" evidence="9"/>
<evidence type="ECO:0000256" key="26">
    <source>
        <dbReference type="ARBA" id="ARBA00023136"/>
    </source>
</evidence>
<evidence type="ECO:0000256" key="7">
    <source>
        <dbReference type="ARBA" id="ARBA00006960"/>
    </source>
</evidence>
<dbReference type="Pfam" id="PF04869">
    <property type="entry name" value="Uso1_p115_head"/>
    <property type="match status" value="1"/>
</dbReference>
<dbReference type="SUPFAM" id="SSF52058">
    <property type="entry name" value="L domain-like"/>
    <property type="match status" value="1"/>
</dbReference>
<dbReference type="GO" id="GO:0048280">
    <property type="term" value="P:vesicle fusion with Golgi apparatus"/>
    <property type="evidence" value="ECO:0007669"/>
    <property type="project" value="InterPro"/>
</dbReference>
<dbReference type="GO" id="GO:0012507">
    <property type="term" value="C:ER to Golgi transport vesicle membrane"/>
    <property type="evidence" value="ECO:0007669"/>
    <property type="project" value="TreeGrafter"/>
</dbReference>
<dbReference type="InterPro" id="IPR048821">
    <property type="entry name" value="PDE12-like_N"/>
</dbReference>
<evidence type="ECO:0000256" key="2">
    <source>
        <dbReference type="ARBA" id="ARBA00001946"/>
    </source>
</evidence>